<accession>A0A9X2ACT6</accession>
<evidence type="ECO:0000259" key="4">
    <source>
        <dbReference type="Pfam" id="PF00890"/>
    </source>
</evidence>
<comment type="cofactor">
    <cofactor evidence="1">
        <name>FAD</name>
        <dbReference type="ChEBI" id="CHEBI:57692"/>
    </cofactor>
</comment>
<dbReference type="RefSeq" id="WP_241711445.1">
    <property type="nucleotide sequence ID" value="NZ_JALBUF010000001.1"/>
</dbReference>
<evidence type="ECO:0000256" key="3">
    <source>
        <dbReference type="ARBA" id="ARBA00023002"/>
    </source>
</evidence>
<organism evidence="5 6">
    <name type="scientific">Sulfoacidibacillus ferrooxidans</name>
    <dbReference type="NCBI Taxonomy" id="2005001"/>
    <lineage>
        <taxon>Bacteria</taxon>
        <taxon>Bacillati</taxon>
        <taxon>Bacillota</taxon>
        <taxon>Bacilli</taxon>
        <taxon>Bacillales</taxon>
        <taxon>Alicyclobacillaceae</taxon>
        <taxon>Sulfoacidibacillus</taxon>
    </lineage>
</organism>
<dbReference type="GO" id="GO:0004324">
    <property type="term" value="F:ferredoxin-NADP+ reductase activity"/>
    <property type="evidence" value="ECO:0007669"/>
    <property type="project" value="UniProtKB-EC"/>
</dbReference>
<keyword evidence="3 5" id="KW-0560">Oxidoreductase</keyword>
<evidence type="ECO:0000313" key="5">
    <source>
        <dbReference type="EMBL" id="MCI0181811.1"/>
    </source>
</evidence>
<keyword evidence="6" id="KW-1185">Reference proteome</keyword>
<dbReference type="AlphaFoldDB" id="A0A9X2ACT6"/>
<dbReference type="SUPFAM" id="SSF51905">
    <property type="entry name" value="FAD/NAD(P)-binding domain"/>
    <property type="match status" value="1"/>
</dbReference>
<evidence type="ECO:0000256" key="1">
    <source>
        <dbReference type="ARBA" id="ARBA00001974"/>
    </source>
</evidence>
<dbReference type="EMBL" id="JALBUF010000001">
    <property type="protein sequence ID" value="MCI0181811.1"/>
    <property type="molecule type" value="Genomic_DNA"/>
</dbReference>
<reference evidence="5" key="1">
    <citation type="submission" date="2022-03" db="EMBL/GenBank/DDBJ databases">
        <title>Draft Genome Sequence of Firmicute Strain S0AB, a Heterotrophic Iron/Sulfur-Oxidizing Extreme Acidophile.</title>
        <authorList>
            <person name="Vergara E."/>
            <person name="Pakostova E."/>
            <person name="Johnson D.B."/>
            <person name="Holmes D.S."/>
        </authorList>
    </citation>
    <scope>NUCLEOTIDE SEQUENCE</scope>
    <source>
        <strain evidence="5">S0AB</strain>
    </source>
</reference>
<dbReference type="Proteomes" id="UP001139263">
    <property type="component" value="Unassembled WGS sequence"/>
</dbReference>
<dbReference type="PANTHER" id="PTHR48105">
    <property type="entry name" value="THIOREDOXIN REDUCTASE 1-RELATED-RELATED"/>
    <property type="match status" value="1"/>
</dbReference>
<proteinExistence type="predicted"/>
<dbReference type="Gene3D" id="3.50.50.60">
    <property type="entry name" value="FAD/NAD(P)-binding domain"/>
    <property type="match status" value="1"/>
</dbReference>
<dbReference type="Pfam" id="PF00890">
    <property type="entry name" value="FAD_binding_2"/>
    <property type="match status" value="1"/>
</dbReference>
<keyword evidence="2" id="KW-0285">Flavoprotein</keyword>
<dbReference type="InterPro" id="IPR050097">
    <property type="entry name" value="Ferredoxin-NADP_redctase_2"/>
</dbReference>
<feature type="domain" description="FAD-dependent oxidoreductase 2 FAD-binding" evidence="4">
    <location>
        <begin position="2"/>
        <end position="57"/>
    </location>
</feature>
<dbReference type="PRINTS" id="PR00469">
    <property type="entry name" value="PNDRDTASEII"/>
</dbReference>
<dbReference type="InterPro" id="IPR003953">
    <property type="entry name" value="FAD-dep_OxRdtase_2_FAD-bd"/>
</dbReference>
<name>A0A9X2ACT6_9BACL</name>
<evidence type="ECO:0000313" key="6">
    <source>
        <dbReference type="Proteomes" id="UP001139263"/>
    </source>
</evidence>
<comment type="caution">
    <text evidence="5">The sequence shown here is derived from an EMBL/GenBank/DDBJ whole genome shotgun (WGS) entry which is preliminary data.</text>
</comment>
<evidence type="ECO:0000256" key="2">
    <source>
        <dbReference type="ARBA" id="ARBA00022630"/>
    </source>
</evidence>
<sequence length="188" mass="19927">MDVIIIGGGVAGLSCALYTSKAGMETVVIDQQTSQLGSVKAVFNFPGFAQGIAGEDWLLAAREQVTTAGATLTLGKATELKTTNRPYTVITEDGRSFTAPYVVLAVNLGFELLTKHDYALLVNEHVPSRKIRHIEGIGYDGKTAQPGIYAAGLIANVPSQSVIAAGQGAFVGVQIASEFLQKPFMWHD</sequence>
<gene>
    <name evidence="5" type="ORF">MM817_00056</name>
</gene>
<protein>
    <submittedName>
        <fullName evidence="5">Ferredoxin--NADP reductase</fullName>
        <ecNumber evidence="5">1.18.1.2</ecNumber>
    </submittedName>
</protein>
<dbReference type="InterPro" id="IPR036188">
    <property type="entry name" value="FAD/NAD-bd_sf"/>
</dbReference>
<dbReference type="EC" id="1.18.1.2" evidence="5"/>